<dbReference type="SUPFAM" id="SSF52540">
    <property type="entry name" value="P-loop containing nucleoside triphosphate hydrolases"/>
    <property type="match status" value="1"/>
</dbReference>
<dbReference type="Gene3D" id="3.40.50.300">
    <property type="entry name" value="P-loop containing nucleotide triphosphate hydrolases"/>
    <property type="match status" value="1"/>
</dbReference>
<comment type="caution">
    <text evidence="2">The sequence shown here is derived from an EMBL/GenBank/DDBJ whole genome shotgun (WGS) entry which is preliminary data.</text>
</comment>
<dbReference type="InterPro" id="IPR040980">
    <property type="entry name" value="SWI2_SNF2"/>
</dbReference>
<evidence type="ECO:0000313" key="2">
    <source>
        <dbReference type="EMBL" id="MDV2474332.1"/>
    </source>
</evidence>
<accession>A0ABU3WK31</accession>
<dbReference type="GO" id="GO:0004519">
    <property type="term" value="F:endonuclease activity"/>
    <property type="evidence" value="ECO:0007669"/>
    <property type="project" value="UniProtKB-KW"/>
</dbReference>
<keyword evidence="2" id="KW-0378">Hydrolase</keyword>
<dbReference type="PANTHER" id="PTHR42927:SF1">
    <property type="entry name" value="HELICASE SUPERFAMILY 1 AND 2 DOMAIN-CONTAINING PROTEIN"/>
    <property type="match status" value="1"/>
</dbReference>
<protein>
    <submittedName>
        <fullName evidence="2">Type I restriction endonuclease subunit R</fullName>
    </submittedName>
</protein>
<keyword evidence="3" id="KW-1185">Reference proteome</keyword>
<evidence type="ECO:0000259" key="1">
    <source>
        <dbReference type="PROSITE" id="PS51192"/>
    </source>
</evidence>
<dbReference type="Proteomes" id="UP001275440">
    <property type="component" value="Unassembled WGS sequence"/>
</dbReference>
<dbReference type="InterPro" id="IPR027417">
    <property type="entry name" value="P-loop_NTPase"/>
</dbReference>
<gene>
    <name evidence="2" type="ORF">F8M49_01000</name>
</gene>
<keyword evidence="2" id="KW-0255">Endonuclease</keyword>
<evidence type="ECO:0000313" key="3">
    <source>
        <dbReference type="Proteomes" id="UP001275440"/>
    </source>
</evidence>
<name>A0ABU3WK31_9NOCA</name>
<feature type="domain" description="Helicase ATP-binding" evidence="1">
    <location>
        <begin position="56"/>
        <end position="278"/>
    </location>
</feature>
<proteinExistence type="predicted"/>
<dbReference type="InterPro" id="IPR014001">
    <property type="entry name" value="Helicase_ATP-bd"/>
</dbReference>
<dbReference type="SMART" id="SM00487">
    <property type="entry name" value="DEXDc"/>
    <property type="match status" value="1"/>
</dbReference>
<reference evidence="2 3" key="1">
    <citation type="submission" date="2019-10" db="EMBL/GenBank/DDBJ databases">
        <title>Draft Genome Assembly of Rhodococcus zopfii DSM44189.</title>
        <authorList>
            <person name="Sutton J.M."/>
            <person name="Akob D.M."/>
            <person name="Bushman T.J."/>
        </authorList>
    </citation>
    <scope>NUCLEOTIDE SEQUENCE [LARGE SCALE GENOMIC DNA]</scope>
    <source>
        <strain evidence="2 3">DSM 44189</strain>
    </source>
</reference>
<dbReference type="EMBL" id="WBMO01000001">
    <property type="protein sequence ID" value="MDV2474332.1"/>
    <property type="molecule type" value="Genomic_DNA"/>
</dbReference>
<dbReference type="Pfam" id="PF18766">
    <property type="entry name" value="SWI2_SNF2"/>
    <property type="match status" value="1"/>
</dbReference>
<dbReference type="PANTHER" id="PTHR42927">
    <property type="entry name" value="HELICASE SUPERFAMILY 1 AND 2 DOMAIN-CONTAINING PROTEIN"/>
    <property type="match status" value="1"/>
</dbReference>
<sequence length="540" mass="60118">MWEQVWQRDAWLELFGSFVSEDTGGKAVTKIKPHERRWLFPRFHQWHAVRTTSAHVRGHGPGHNYLLQHSTGSGKSNTIAWLASTLATLHTPADGSEVGPGAMKVGLGPDQPVFSKVVIVTDRVVLDRQLQDTVSGFDHTPGTIQKIDQNSAQLREALESAKARIVITTLQKFPIVAEQATKLAGARFAVIADEAHSSQAGEAAKDLKSVLTGLTGEQALKAAEAAESEQEQDPQDRLAEAARARGKQANLSFFAFTATPKQKTLEMFGERVHLRALRRRARSGPVESGPFMQAKQSTTVAAQFLTWLAERDRTLEGCTQHDIDAWYGSGPSTRRLVDRFLYWCRANRLIDQLDVPRHKCDDRHLIGEHDRLRIIRHLLTDDGIPDAYRIAGCLLTVYGQPVTRIVTMTIDDLRIEADSVQIRPARDWLDVPAPLAVVIKRHLDNRTSTSTTANAHTQWLFPGYMPGRHIRRESMGKALRDHGVPALAAKNTTWQQLVRHAPPQVVAQALGISPKTALDYADRAGADWMRYAADRSSDRE</sequence>
<dbReference type="PROSITE" id="PS51192">
    <property type="entry name" value="HELICASE_ATP_BIND_1"/>
    <property type="match status" value="1"/>
</dbReference>
<organism evidence="2 3">
    <name type="scientific">Rhodococcus zopfii</name>
    <dbReference type="NCBI Taxonomy" id="43772"/>
    <lineage>
        <taxon>Bacteria</taxon>
        <taxon>Bacillati</taxon>
        <taxon>Actinomycetota</taxon>
        <taxon>Actinomycetes</taxon>
        <taxon>Mycobacteriales</taxon>
        <taxon>Nocardiaceae</taxon>
        <taxon>Rhodococcus</taxon>
    </lineage>
</organism>
<keyword evidence="2" id="KW-0540">Nuclease</keyword>